<feature type="compositionally biased region" description="Low complexity" evidence="1">
    <location>
        <begin position="105"/>
        <end position="114"/>
    </location>
</feature>
<feature type="region of interest" description="Disordered" evidence="1">
    <location>
        <begin position="91"/>
        <end position="117"/>
    </location>
</feature>
<dbReference type="EMBL" id="BMSA01000018">
    <property type="protein sequence ID" value="GGT70237.1"/>
    <property type="molecule type" value="Genomic_DNA"/>
</dbReference>
<name>A0A918HJ30_9ACTN</name>
<evidence type="ECO:0000313" key="2">
    <source>
        <dbReference type="EMBL" id="GGT70237.1"/>
    </source>
</evidence>
<keyword evidence="3" id="KW-1185">Reference proteome</keyword>
<dbReference type="Proteomes" id="UP000646776">
    <property type="component" value="Unassembled WGS sequence"/>
</dbReference>
<reference evidence="2" key="1">
    <citation type="journal article" date="2014" name="Int. J. Syst. Evol. Microbiol.">
        <title>Complete genome sequence of Corynebacterium casei LMG S-19264T (=DSM 44701T), isolated from a smear-ripened cheese.</title>
        <authorList>
            <consortium name="US DOE Joint Genome Institute (JGI-PGF)"/>
            <person name="Walter F."/>
            <person name="Albersmeier A."/>
            <person name="Kalinowski J."/>
            <person name="Ruckert C."/>
        </authorList>
    </citation>
    <scope>NUCLEOTIDE SEQUENCE</scope>
    <source>
        <strain evidence="2">JCM 4125</strain>
    </source>
</reference>
<reference evidence="2" key="2">
    <citation type="submission" date="2020-09" db="EMBL/GenBank/DDBJ databases">
        <authorList>
            <person name="Sun Q."/>
            <person name="Ohkuma M."/>
        </authorList>
    </citation>
    <scope>NUCLEOTIDE SEQUENCE</scope>
    <source>
        <strain evidence="2">JCM 4125</strain>
    </source>
</reference>
<gene>
    <name evidence="2" type="ORF">GCM10010226_55060</name>
</gene>
<accession>A0A918HJ30</accession>
<protein>
    <submittedName>
        <fullName evidence="2">Uncharacterized protein</fullName>
    </submittedName>
</protein>
<evidence type="ECO:0000256" key="1">
    <source>
        <dbReference type="SAM" id="MobiDB-lite"/>
    </source>
</evidence>
<organism evidence="2 3">
    <name type="scientific">Streptomyces phaeofaciens</name>
    <dbReference type="NCBI Taxonomy" id="68254"/>
    <lineage>
        <taxon>Bacteria</taxon>
        <taxon>Bacillati</taxon>
        <taxon>Actinomycetota</taxon>
        <taxon>Actinomycetes</taxon>
        <taxon>Kitasatosporales</taxon>
        <taxon>Streptomycetaceae</taxon>
        <taxon>Streptomyces</taxon>
    </lineage>
</organism>
<dbReference type="AlphaFoldDB" id="A0A918HJ30"/>
<evidence type="ECO:0000313" key="3">
    <source>
        <dbReference type="Proteomes" id="UP000646776"/>
    </source>
</evidence>
<comment type="caution">
    <text evidence="2">The sequence shown here is derived from an EMBL/GenBank/DDBJ whole genome shotgun (WGS) entry which is preliminary data.</text>
</comment>
<sequence length="129" mass="15020">MWFLDWGVAPAGAWSVTPPILFNTRKLPARNYLFAQRGRLPATRAELRRRIPEPVRDDWRRWIRGDAWARTPSCGAQLREALALERWAWTPPTARTGRRPRSRAPRTPAASPASIKPLTWRNVEFRPER</sequence>
<proteinExistence type="predicted"/>